<keyword evidence="2" id="KW-0464">Manganese</keyword>
<dbReference type="Pfam" id="PF00652">
    <property type="entry name" value="Ricin_B_lectin"/>
    <property type="match status" value="1"/>
</dbReference>
<evidence type="ECO:0000256" key="1">
    <source>
        <dbReference type="ARBA" id="ARBA00001936"/>
    </source>
</evidence>
<accession>A0A183HMN8</accession>
<evidence type="ECO:0000313" key="4">
    <source>
        <dbReference type="EMBL" id="VDO57193.1"/>
    </source>
</evidence>
<feature type="domain" description="Ricin B lectin" evidence="3">
    <location>
        <begin position="20"/>
        <end position="97"/>
    </location>
</feature>
<evidence type="ECO:0000256" key="2">
    <source>
        <dbReference type="ARBA" id="ARBA00023211"/>
    </source>
</evidence>
<protein>
    <submittedName>
        <fullName evidence="6">Ricin B-type lectin domain-containing protein</fullName>
    </submittedName>
</protein>
<sequence length="104" mass="11994">MVQEEIRYDLVKEWLLNEETGTLKSPYSNLCITDDEKGMLILHYCNMTAGRWTLDETNGRLLKNNQCAALLLSGSGDQKHALVLMPCDVTDERQRWMFEKPPAF</sequence>
<dbReference type="Proteomes" id="UP000267606">
    <property type="component" value="Unassembled WGS sequence"/>
</dbReference>
<dbReference type="Gene3D" id="2.80.10.50">
    <property type="match status" value="1"/>
</dbReference>
<reference evidence="6" key="1">
    <citation type="submission" date="2016-06" db="UniProtKB">
        <authorList>
            <consortium name="WormBaseParasite"/>
        </authorList>
    </citation>
    <scope>IDENTIFICATION</scope>
</reference>
<dbReference type="InterPro" id="IPR000772">
    <property type="entry name" value="Ricin_B_lectin"/>
</dbReference>
<dbReference type="PROSITE" id="PS50231">
    <property type="entry name" value="RICIN_B_LECTIN"/>
    <property type="match status" value="1"/>
</dbReference>
<name>A0A183HMN8_9BILA</name>
<keyword evidence="5" id="KW-1185">Reference proteome</keyword>
<evidence type="ECO:0000313" key="5">
    <source>
        <dbReference type="Proteomes" id="UP000267606"/>
    </source>
</evidence>
<dbReference type="AlphaFoldDB" id="A0A183HMN8"/>
<evidence type="ECO:0000259" key="3">
    <source>
        <dbReference type="Pfam" id="PF00652"/>
    </source>
</evidence>
<proteinExistence type="predicted"/>
<reference evidence="4 5" key="2">
    <citation type="submission" date="2018-11" db="EMBL/GenBank/DDBJ databases">
        <authorList>
            <consortium name="Pathogen Informatics"/>
        </authorList>
    </citation>
    <scope>NUCLEOTIDE SEQUENCE [LARGE SCALE GENOMIC DNA]</scope>
</reference>
<gene>
    <name evidence="4" type="ORF">OFLC_LOCUS8748</name>
</gene>
<dbReference type="WBParaSite" id="OFLC_0000874901-mRNA-1">
    <property type="protein sequence ID" value="OFLC_0000874901-mRNA-1"/>
    <property type="gene ID" value="OFLC_0000874901"/>
</dbReference>
<dbReference type="EMBL" id="UZAJ01010133">
    <property type="protein sequence ID" value="VDO57193.1"/>
    <property type="molecule type" value="Genomic_DNA"/>
</dbReference>
<dbReference type="STRING" id="387005.A0A183HMN8"/>
<organism evidence="6">
    <name type="scientific">Onchocerca flexuosa</name>
    <dbReference type="NCBI Taxonomy" id="387005"/>
    <lineage>
        <taxon>Eukaryota</taxon>
        <taxon>Metazoa</taxon>
        <taxon>Ecdysozoa</taxon>
        <taxon>Nematoda</taxon>
        <taxon>Chromadorea</taxon>
        <taxon>Rhabditida</taxon>
        <taxon>Spirurina</taxon>
        <taxon>Spiruromorpha</taxon>
        <taxon>Filarioidea</taxon>
        <taxon>Onchocercidae</taxon>
        <taxon>Onchocerca</taxon>
    </lineage>
</organism>
<dbReference type="SUPFAM" id="SSF50370">
    <property type="entry name" value="Ricin B-like lectins"/>
    <property type="match status" value="1"/>
</dbReference>
<dbReference type="InterPro" id="IPR035992">
    <property type="entry name" value="Ricin_B-like_lectins"/>
</dbReference>
<comment type="cofactor">
    <cofactor evidence="1">
        <name>Mn(2+)</name>
        <dbReference type="ChEBI" id="CHEBI:29035"/>
    </cofactor>
</comment>
<evidence type="ECO:0000313" key="6">
    <source>
        <dbReference type="WBParaSite" id="OFLC_0000874901-mRNA-1"/>
    </source>
</evidence>